<dbReference type="InterPro" id="IPR043128">
    <property type="entry name" value="Rev_trsase/Diguanyl_cyclase"/>
</dbReference>
<feature type="domain" description="Reverse transcriptase" evidence="2">
    <location>
        <begin position="15"/>
        <end position="74"/>
    </location>
</feature>
<keyword evidence="3" id="KW-0548">Nucleotidyltransferase</keyword>
<evidence type="ECO:0000313" key="4">
    <source>
        <dbReference type="Proteomes" id="UP000325315"/>
    </source>
</evidence>
<keyword evidence="3" id="KW-0808">Transferase</keyword>
<dbReference type="SUPFAM" id="SSF56672">
    <property type="entry name" value="DNA/RNA polymerases"/>
    <property type="match status" value="1"/>
</dbReference>
<dbReference type="EMBL" id="SMMG02000003">
    <property type="protein sequence ID" value="KAA3480478.1"/>
    <property type="molecule type" value="Genomic_DNA"/>
</dbReference>
<dbReference type="InterPro" id="IPR043502">
    <property type="entry name" value="DNA/RNA_pol_sf"/>
</dbReference>
<dbReference type="AlphaFoldDB" id="A0A5B6WH27"/>
<keyword evidence="3" id="KW-0695">RNA-directed DNA polymerase</keyword>
<dbReference type="Pfam" id="PF00078">
    <property type="entry name" value="RVT_1"/>
    <property type="match status" value="1"/>
</dbReference>
<dbReference type="InterPro" id="IPR000477">
    <property type="entry name" value="RT_dom"/>
</dbReference>
<dbReference type="PANTHER" id="PTHR24559">
    <property type="entry name" value="TRANSPOSON TY3-I GAG-POL POLYPROTEIN"/>
    <property type="match status" value="1"/>
</dbReference>
<dbReference type="Gene3D" id="3.30.70.270">
    <property type="match status" value="2"/>
</dbReference>
<dbReference type="OrthoDB" id="415724at2759"/>
<proteinExistence type="predicted"/>
<evidence type="ECO:0000256" key="1">
    <source>
        <dbReference type="SAM" id="Phobius"/>
    </source>
</evidence>
<gene>
    <name evidence="3" type="ORF">EPI10_020904</name>
</gene>
<keyword evidence="4" id="KW-1185">Reference proteome</keyword>
<keyword evidence="1" id="KW-0812">Transmembrane</keyword>
<accession>A0A5B6WH27</accession>
<evidence type="ECO:0000313" key="3">
    <source>
        <dbReference type="EMBL" id="KAA3480478.1"/>
    </source>
</evidence>
<dbReference type="Proteomes" id="UP000325315">
    <property type="component" value="Unassembled WGS sequence"/>
</dbReference>
<sequence>MYPKQHFACIMAIMKFLVMPFGLTNALAAFVGLMNCIFQLYLDQLVVAFIDDILIYLKLQVEYKQHLRIILQVLLLEVVLPRHVIFANGVHVDSKKIEAILQWKTPRNVSEVHSLLDLSSYYQRFVNGFSKIAMLMTKLLQKNVQFV</sequence>
<keyword evidence="1" id="KW-1133">Transmembrane helix</keyword>
<dbReference type="InterPro" id="IPR053134">
    <property type="entry name" value="RNA-dir_DNA_polymerase"/>
</dbReference>
<organism evidence="3 4">
    <name type="scientific">Gossypium australe</name>
    <dbReference type="NCBI Taxonomy" id="47621"/>
    <lineage>
        <taxon>Eukaryota</taxon>
        <taxon>Viridiplantae</taxon>
        <taxon>Streptophyta</taxon>
        <taxon>Embryophyta</taxon>
        <taxon>Tracheophyta</taxon>
        <taxon>Spermatophyta</taxon>
        <taxon>Magnoliopsida</taxon>
        <taxon>eudicotyledons</taxon>
        <taxon>Gunneridae</taxon>
        <taxon>Pentapetalae</taxon>
        <taxon>rosids</taxon>
        <taxon>malvids</taxon>
        <taxon>Malvales</taxon>
        <taxon>Malvaceae</taxon>
        <taxon>Malvoideae</taxon>
        <taxon>Gossypium</taxon>
    </lineage>
</organism>
<protein>
    <submittedName>
        <fullName evidence="3">RNA-directed DNA polymerase-like protein</fullName>
    </submittedName>
</protein>
<name>A0A5B6WH27_9ROSI</name>
<comment type="caution">
    <text evidence="3">The sequence shown here is derived from an EMBL/GenBank/DDBJ whole genome shotgun (WGS) entry which is preliminary data.</text>
</comment>
<evidence type="ECO:0000259" key="2">
    <source>
        <dbReference type="Pfam" id="PF00078"/>
    </source>
</evidence>
<feature type="transmembrane region" description="Helical" evidence="1">
    <location>
        <begin position="12"/>
        <end position="34"/>
    </location>
</feature>
<dbReference type="PANTHER" id="PTHR24559:SF444">
    <property type="entry name" value="REVERSE TRANSCRIPTASE DOMAIN-CONTAINING PROTEIN"/>
    <property type="match status" value="1"/>
</dbReference>
<keyword evidence="1" id="KW-0472">Membrane</keyword>
<reference evidence="4" key="1">
    <citation type="journal article" date="2019" name="Plant Biotechnol. J.">
        <title>Genome sequencing of the Australian wild diploid species Gossypium australe highlights disease resistance and delayed gland morphogenesis.</title>
        <authorList>
            <person name="Cai Y."/>
            <person name="Cai X."/>
            <person name="Wang Q."/>
            <person name="Wang P."/>
            <person name="Zhang Y."/>
            <person name="Cai C."/>
            <person name="Xu Y."/>
            <person name="Wang K."/>
            <person name="Zhou Z."/>
            <person name="Wang C."/>
            <person name="Geng S."/>
            <person name="Li B."/>
            <person name="Dong Q."/>
            <person name="Hou Y."/>
            <person name="Wang H."/>
            <person name="Ai P."/>
            <person name="Liu Z."/>
            <person name="Yi F."/>
            <person name="Sun M."/>
            <person name="An G."/>
            <person name="Cheng J."/>
            <person name="Zhang Y."/>
            <person name="Shi Q."/>
            <person name="Xie Y."/>
            <person name="Shi X."/>
            <person name="Chang Y."/>
            <person name="Huang F."/>
            <person name="Chen Y."/>
            <person name="Hong S."/>
            <person name="Mi L."/>
            <person name="Sun Q."/>
            <person name="Zhang L."/>
            <person name="Zhou B."/>
            <person name="Peng R."/>
            <person name="Zhang X."/>
            <person name="Liu F."/>
        </authorList>
    </citation>
    <scope>NUCLEOTIDE SEQUENCE [LARGE SCALE GENOMIC DNA]</scope>
    <source>
        <strain evidence="4">cv. PA1801</strain>
    </source>
</reference>
<dbReference type="GO" id="GO:0003964">
    <property type="term" value="F:RNA-directed DNA polymerase activity"/>
    <property type="evidence" value="ECO:0007669"/>
    <property type="project" value="UniProtKB-KW"/>
</dbReference>